<evidence type="ECO:0000313" key="2">
    <source>
        <dbReference type="Proteomes" id="UP001230496"/>
    </source>
</evidence>
<dbReference type="Proteomes" id="UP001230496">
    <property type="component" value="Chromosome"/>
</dbReference>
<reference evidence="1 2" key="1">
    <citation type="submission" date="2023-08" db="EMBL/GenBank/DDBJ databases">
        <title>Comparative genomics and taxonomic characterization of three novel marine species of genus Marivirga.</title>
        <authorList>
            <person name="Muhammad N."/>
            <person name="Kim S.-G."/>
        </authorList>
    </citation>
    <scope>NUCLEOTIDE SEQUENCE [LARGE SCALE GENOMIC DNA]</scope>
    <source>
        <strain evidence="1 2">BDSF4-3</strain>
    </source>
</reference>
<proteinExistence type="predicted"/>
<dbReference type="AlphaFoldDB" id="A0AA51NAG0"/>
<organism evidence="1 2">
    <name type="scientific">Marivirga salinarum</name>
    <dbReference type="NCBI Taxonomy" id="3059078"/>
    <lineage>
        <taxon>Bacteria</taxon>
        <taxon>Pseudomonadati</taxon>
        <taxon>Bacteroidota</taxon>
        <taxon>Cytophagia</taxon>
        <taxon>Cytophagales</taxon>
        <taxon>Marivirgaceae</taxon>
        <taxon>Marivirga</taxon>
    </lineage>
</organism>
<protein>
    <submittedName>
        <fullName evidence="1">Uncharacterized protein</fullName>
    </submittedName>
</protein>
<dbReference type="KEGG" id="msaa:QYS49_38785"/>
<accession>A0AA51NAG0</accession>
<dbReference type="EMBL" id="CP129971">
    <property type="protein sequence ID" value="WMN11543.1"/>
    <property type="molecule type" value="Genomic_DNA"/>
</dbReference>
<evidence type="ECO:0000313" key="1">
    <source>
        <dbReference type="EMBL" id="WMN11543.1"/>
    </source>
</evidence>
<keyword evidence="2" id="KW-1185">Reference proteome</keyword>
<gene>
    <name evidence="1" type="ORF">QYS49_38785</name>
</gene>
<name>A0AA51NAG0_9BACT</name>
<sequence>MHNNSGENRDCGETLNATWEFAKDKKGNYYVRIESQQLPELMNIEKNYKLFKVLRLTEEQITLQFNHKQFSSTTTTITDIYVPENALVKDREFHW</sequence>
<dbReference type="RefSeq" id="WP_308348889.1">
    <property type="nucleotide sequence ID" value="NZ_CP129971.1"/>
</dbReference>